<keyword evidence="2" id="KW-1185">Reference proteome</keyword>
<reference evidence="1" key="1">
    <citation type="journal article" date="2019" name="Environ. Microbiol.">
        <title>Fungal ecological strategies reflected in gene transcription - a case study of two litter decomposers.</title>
        <authorList>
            <person name="Barbi F."/>
            <person name="Kohler A."/>
            <person name="Barry K."/>
            <person name="Baskaran P."/>
            <person name="Daum C."/>
            <person name="Fauchery L."/>
            <person name="Ihrmark K."/>
            <person name="Kuo A."/>
            <person name="LaButti K."/>
            <person name="Lipzen A."/>
            <person name="Morin E."/>
            <person name="Grigoriev I.V."/>
            <person name="Henrissat B."/>
            <person name="Lindahl B."/>
            <person name="Martin F."/>
        </authorList>
    </citation>
    <scope>NUCLEOTIDE SEQUENCE</scope>
    <source>
        <strain evidence="1">JB14</strain>
    </source>
</reference>
<evidence type="ECO:0000313" key="1">
    <source>
        <dbReference type="EMBL" id="KAE9399963.1"/>
    </source>
</evidence>
<organism evidence="1 2">
    <name type="scientific">Gymnopus androsaceus JB14</name>
    <dbReference type="NCBI Taxonomy" id="1447944"/>
    <lineage>
        <taxon>Eukaryota</taxon>
        <taxon>Fungi</taxon>
        <taxon>Dikarya</taxon>
        <taxon>Basidiomycota</taxon>
        <taxon>Agaricomycotina</taxon>
        <taxon>Agaricomycetes</taxon>
        <taxon>Agaricomycetidae</taxon>
        <taxon>Agaricales</taxon>
        <taxon>Marasmiineae</taxon>
        <taxon>Omphalotaceae</taxon>
        <taxon>Gymnopus</taxon>
    </lineage>
</organism>
<sequence length="52" mass="5748">MDGHSSRWFCGTPSIFDFSDWISFKAAYASPEPPSACISSFKGVCFHTASWP</sequence>
<gene>
    <name evidence="1" type="ORF">BT96DRAFT_1100257</name>
</gene>
<name>A0A6A4HPN8_9AGAR</name>
<evidence type="ECO:0000313" key="2">
    <source>
        <dbReference type="Proteomes" id="UP000799118"/>
    </source>
</evidence>
<dbReference type="EMBL" id="ML769462">
    <property type="protein sequence ID" value="KAE9399963.1"/>
    <property type="molecule type" value="Genomic_DNA"/>
</dbReference>
<accession>A0A6A4HPN8</accession>
<dbReference type="Proteomes" id="UP000799118">
    <property type="component" value="Unassembled WGS sequence"/>
</dbReference>
<dbReference type="AlphaFoldDB" id="A0A6A4HPN8"/>
<protein>
    <submittedName>
        <fullName evidence="1">Uncharacterized protein</fullName>
    </submittedName>
</protein>
<proteinExistence type="predicted"/>